<dbReference type="STRING" id="660517.SAMN04487946_1261"/>
<proteinExistence type="predicted"/>
<dbReference type="Proteomes" id="UP000199170">
    <property type="component" value="Unassembled WGS sequence"/>
</dbReference>
<organism evidence="3 4">
    <name type="scientific">Halobellus clavatus</name>
    <dbReference type="NCBI Taxonomy" id="660517"/>
    <lineage>
        <taxon>Archaea</taxon>
        <taxon>Methanobacteriati</taxon>
        <taxon>Methanobacteriota</taxon>
        <taxon>Stenosarchaea group</taxon>
        <taxon>Halobacteria</taxon>
        <taxon>Halobacteriales</taxon>
        <taxon>Haloferacaceae</taxon>
        <taxon>Halobellus</taxon>
    </lineage>
</organism>
<feature type="compositionally biased region" description="Polar residues" evidence="1">
    <location>
        <begin position="18"/>
        <end position="30"/>
    </location>
</feature>
<dbReference type="Pfam" id="PF08241">
    <property type="entry name" value="Methyltransf_11"/>
    <property type="match status" value="1"/>
</dbReference>
<dbReference type="AlphaFoldDB" id="A0A1H3KYS2"/>
<dbReference type="EMBL" id="FNPB01000026">
    <property type="protein sequence ID" value="SDY57240.1"/>
    <property type="molecule type" value="Genomic_DNA"/>
</dbReference>
<dbReference type="Gene3D" id="3.40.50.150">
    <property type="entry name" value="Vaccinia Virus protein VP39"/>
    <property type="match status" value="1"/>
</dbReference>
<reference evidence="4" key="1">
    <citation type="submission" date="2016-10" db="EMBL/GenBank/DDBJ databases">
        <authorList>
            <person name="Varghese N."/>
            <person name="Submissions S."/>
        </authorList>
    </citation>
    <scope>NUCLEOTIDE SEQUENCE [LARGE SCALE GENOMIC DNA]</scope>
    <source>
        <strain evidence="4">CGMCC 1.10118</strain>
    </source>
</reference>
<dbReference type="GO" id="GO:0008757">
    <property type="term" value="F:S-adenosylmethionine-dependent methyltransferase activity"/>
    <property type="evidence" value="ECO:0007669"/>
    <property type="project" value="InterPro"/>
</dbReference>
<dbReference type="InterPro" id="IPR013216">
    <property type="entry name" value="Methyltransf_11"/>
</dbReference>
<dbReference type="OrthoDB" id="147504at2157"/>
<dbReference type="InterPro" id="IPR029063">
    <property type="entry name" value="SAM-dependent_MTases_sf"/>
</dbReference>
<dbReference type="SUPFAM" id="SSF53335">
    <property type="entry name" value="S-adenosyl-L-methionine-dependent methyltransferases"/>
    <property type="match status" value="1"/>
</dbReference>
<keyword evidence="3" id="KW-0808">Transferase</keyword>
<accession>A0A1H3KYS2</accession>
<gene>
    <name evidence="3" type="ORF">SAMN04487946_1261</name>
</gene>
<dbReference type="PANTHER" id="PTHR43591">
    <property type="entry name" value="METHYLTRANSFERASE"/>
    <property type="match status" value="1"/>
</dbReference>
<feature type="domain" description="Methyltransferase type 11" evidence="2">
    <location>
        <begin position="50"/>
        <end position="137"/>
    </location>
</feature>
<feature type="compositionally biased region" description="Basic and acidic residues" evidence="1">
    <location>
        <begin position="1"/>
        <end position="16"/>
    </location>
</feature>
<evidence type="ECO:0000313" key="3">
    <source>
        <dbReference type="EMBL" id="SDY57240.1"/>
    </source>
</evidence>
<evidence type="ECO:0000313" key="4">
    <source>
        <dbReference type="Proteomes" id="UP000199170"/>
    </source>
</evidence>
<dbReference type="GO" id="GO:0032259">
    <property type="term" value="P:methylation"/>
    <property type="evidence" value="ECO:0007669"/>
    <property type="project" value="UniProtKB-KW"/>
</dbReference>
<keyword evidence="3" id="KW-0830">Ubiquinone</keyword>
<feature type="region of interest" description="Disordered" evidence="1">
    <location>
        <begin position="1"/>
        <end position="30"/>
    </location>
</feature>
<dbReference type="CDD" id="cd02440">
    <property type="entry name" value="AdoMet_MTases"/>
    <property type="match status" value="1"/>
</dbReference>
<keyword evidence="3" id="KW-0489">Methyltransferase</keyword>
<evidence type="ECO:0000256" key="1">
    <source>
        <dbReference type="SAM" id="MobiDB-lite"/>
    </source>
</evidence>
<protein>
    <submittedName>
        <fullName evidence="3">Ubiquinone/menaquinone biosynthesis C-methylase UbiE</fullName>
    </submittedName>
</protein>
<sequence>MSLERWKRAHQAEKQHSTHQSGPPNRNQVNEILKNHGTNISELNNKAVLAVGGGTGIIHRLPNTSLAITADPITDLVSEVLVESSAELCTAAGENLPFISNSFDFVICRNVLDHVVDPNTVLDEIKRVIKPDGKMIFDINTFDIPAPVRRRLSLIDAPHPYHFSTDEVKKLLENSGFKIEYADKWRPSIRKSNLKRSIAILAFRMKKINMLCSL</sequence>
<name>A0A1H3KYS2_9EURY</name>
<evidence type="ECO:0000259" key="2">
    <source>
        <dbReference type="Pfam" id="PF08241"/>
    </source>
</evidence>
<dbReference type="RefSeq" id="WP_089769949.1">
    <property type="nucleotide sequence ID" value="NZ_FNPB01000026.1"/>
</dbReference>
<keyword evidence="4" id="KW-1185">Reference proteome</keyword>